<sequence length="36" mass="4337">MLMMMIVDLGEETDRRGDRWEREAEGVDERRKRRGG</sequence>
<accession>A0A0J8B2A5</accession>
<dbReference type="EMBL" id="KQ090546">
    <property type="protein sequence ID" value="KMS95111.1"/>
    <property type="molecule type" value="Genomic_DNA"/>
</dbReference>
<evidence type="ECO:0000313" key="2">
    <source>
        <dbReference type="EMBL" id="KMS95111.1"/>
    </source>
</evidence>
<organism evidence="2 3">
    <name type="scientific">Beta vulgaris subsp. vulgaris</name>
    <name type="common">Beet</name>
    <dbReference type="NCBI Taxonomy" id="3555"/>
    <lineage>
        <taxon>Eukaryota</taxon>
        <taxon>Viridiplantae</taxon>
        <taxon>Streptophyta</taxon>
        <taxon>Embryophyta</taxon>
        <taxon>Tracheophyta</taxon>
        <taxon>Spermatophyta</taxon>
        <taxon>Magnoliopsida</taxon>
        <taxon>eudicotyledons</taxon>
        <taxon>Gunneridae</taxon>
        <taxon>Pentapetalae</taxon>
        <taxon>Caryophyllales</taxon>
        <taxon>Chenopodiaceae</taxon>
        <taxon>Betoideae</taxon>
        <taxon>Beta</taxon>
    </lineage>
</organism>
<dbReference type="Gramene" id="KMS95111">
    <property type="protein sequence ID" value="KMS95111"/>
    <property type="gene ID" value="BVRB_012390"/>
</dbReference>
<evidence type="ECO:0000256" key="1">
    <source>
        <dbReference type="SAM" id="MobiDB-lite"/>
    </source>
</evidence>
<evidence type="ECO:0000313" key="3">
    <source>
        <dbReference type="Proteomes" id="UP000035740"/>
    </source>
</evidence>
<feature type="compositionally biased region" description="Basic and acidic residues" evidence="1">
    <location>
        <begin position="12"/>
        <end position="30"/>
    </location>
</feature>
<feature type="region of interest" description="Disordered" evidence="1">
    <location>
        <begin position="1"/>
        <end position="36"/>
    </location>
</feature>
<gene>
    <name evidence="2" type="ORF">BVRB_012390</name>
</gene>
<name>A0A0J8B2A5_BETVV</name>
<reference evidence="2 3" key="1">
    <citation type="journal article" date="2014" name="Nature">
        <title>The genome of the recently domesticated crop plant sugar beet (Beta vulgaris).</title>
        <authorList>
            <person name="Dohm J.C."/>
            <person name="Minoche A.E."/>
            <person name="Holtgrawe D."/>
            <person name="Capella-Gutierrez S."/>
            <person name="Zakrzewski F."/>
            <person name="Tafer H."/>
            <person name="Rupp O."/>
            <person name="Sorensen T.R."/>
            <person name="Stracke R."/>
            <person name="Reinhardt R."/>
            <person name="Goesmann A."/>
            <person name="Kraft T."/>
            <person name="Schulz B."/>
            <person name="Stadler P.F."/>
            <person name="Schmidt T."/>
            <person name="Gabaldon T."/>
            <person name="Lehrach H."/>
            <person name="Weisshaar B."/>
            <person name="Himmelbauer H."/>
        </authorList>
    </citation>
    <scope>NUCLEOTIDE SEQUENCE [LARGE SCALE GENOMIC DNA]</scope>
    <source>
        <tissue evidence="2">Taproot</tissue>
    </source>
</reference>
<dbReference type="AlphaFoldDB" id="A0A0J8B2A5"/>
<proteinExistence type="predicted"/>
<protein>
    <submittedName>
        <fullName evidence="2">Uncharacterized protein</fullName>
    </submittedName>
</protein>
<dbReference type="Proteomes" id="UP000035740">
    <property type="component" value="Unassembled WGS sequence"/>
</dbReference>
<keyword evidence="3" id="KW-1185">Reference proteome</keyword>